<dbReference type="EMBL" id="MU854383">
    <property type="protein sequence ID" value="KAK4040143.1"/>
    <property type="molecule type" value="Genomic_DNA"/>
</dbReference>
<keyword evidence="1" id="KW-0433">Leucine-rich repeat</keyword>
<dbReference type="InterPro" id="IPR001611">
    <property type="entry name" value="Leu-rich_rpt"/>
</dbReference>
<feature type="compositionally biased region" description="Low complexity" evidence="3">
    <location>
        <begin position="333"/>
        <end position="342"/>
    </location>
</feature>
<evidence type="ECO:0000313" key="5">
    <source>
        <dbReference type="Proteomes" id="UP001303115"/>
    </source>
</evidence>
<dbReference type="Gene3D" id="3.80.10.10">
    <property type="entry name" value="Ribonuclease Inhibitor"/>
    <property type="match status" value="2"/>
</dbReference>
<protein>
    <recommendedName>
        <fullName evidence="6">Protein kinase domain-containing protein</fullName>
    </recommendedName>
</protein>
<dbReference type="SUPFAM" id="SSF52058">
    <property type="entry name" value="L domain-like"/>
    <property type="match status" value="1"/>
</dbReference>
<dbReference type="Pfam" id="PF13855">
    <property type="entry name" value="LRR_8"/>
    <property type="match status" value="1"/>
</dbReference>
<comment type="caution">
    <text evidence="4">The sequence shown here is derived from an EMBL/GenBank/DDBJ whole genome shotgun (WGS) entry which is preliminary data.</text>
</comment>
<evidence type="ECO:0000256" key="1">
    <source>
        <dbReference type="ARBA" id="ARBA00022614"/>
    </source>
</evidence>
<dbReference type="GO" id="GO:0005737">
    <property type="term" value="C:cytoplasm"/>
    <property type="evidence" value="ECO:0007669"/>
    <property type="project" value="TreeGrafter"/>
</dbReference>
<sequence>MHDLETLRSGGYKGAGLTELRLTCLLAAFPDEILELGDTVEVLDLSGTRLSSLPANLGSALPKLKAAFFSNCNFKVLPRELASCPNLETVAFRNNAMEEIPEDALPPRLRCLILTGNRLTSLPSSIGRCERLQQCMLAGNQLRDLPAEMANCKKLTLLRLSSNRLSTLPPWLFTLPELAFLSFASNPCASPTTNGLHTPRGLASIAWSDLEVQQPLDADASLGLWHQSPHYAEDVAIKLFRDSPTGGQQDDDDDGSAADEMAAYLAAGAHESLVTILGRIHGHPDEDDASSTSEEGIFQGGIVTQRIPEEYTPLDTFPLLHNQSSPPPPAPPLSEGSLPLAPSERDQQPPPPPSEAQPEPTPTTLDAATALAMLTGLAHALSHLHSRGLAHGAVQPHAILASAADAHALLTGFRAATLYGRGLTAARENGVQIGSGSGSASEMERVEVLAFGRVVEYFLGVVVDSGGGDDEKGEGQGGVERGLAELGARCVVPEVGARPGFGEVVEVLEGMMGWRGMMRIPDVEPR</sequence>
<evidence type="ECO:0000256" key="3">
    <source>
        <dbReference type="SAM" id="MobiDB-lite"/>
    </source>
</evidence>
<keyword evidence="5" id="KW-1185">Reference proteome</keyword>
<keyword evidence="2" id="KW-0677">Repeat</keyword>
<dbReference type="PROSITE" id="PS51450">
    <property type="entry name" value="LRR"/>
    <property type="match status" value="2"/>
</dbReference>
<dbReference type="AlphaFoldDB" id="A0AAN6PFT2"/>
<accession>A0AAN6PFT2</accession>
<dbReference type="SUPFAM" id="SSF56112">
    <property type="entry name" value="Protein kinase-like (PK-like)"/>
    <property type="match status" value="1"/>
</dbReference>
<organism evidence="4 5">
    <name type="scientific">Parachaetomium inaequale</name>
    <dbReference type="NCBI Taxonomy" id="2588326"/>
    <lineage>
        <taxon>Eukaryota</taxon>
        <taxon>Fungi</taxon>
        <taxon>Dikarya</taxon>
        <taxon>Ascomycota</taxon>
        <taxon>Pezizomycotina</taxon>
        <taxon>Sordariomycetes</taxon>
        <taxon>Sordariomycetidae</taxon>
        <taxon>Sordariales</taxon>
        <taxon>Chaetomiaceae</taxon>
        <taxon>Parachaetomium</taxon>
    </lineage>
</organism>
<reference evidence="5" key="1">
    <citation type="journal article" date="2023" name="Mol. Phylogenet. Evol.">
        <title>Genome-scale phylogeny and comparative genomics of the fungal order Sordariales.</title>
        <authorList>
            <person name="Hensen N."/>
            <person name="Bonometti L."/>
            <person name="Westerberg I."/>
            <person name="Brannstrom I.O."/>
            <person name="Guillou S."/>
            <person name="Cros-Aarteil S."/>
            <person name="Calhoun S."/>
            <person name="Haridas S."/>
            <person name="Kuo A."/>
            <person name="Mondo S."/>
            <person name="Pangilinan J."/>
            <person name="Riley R."/>
            <person name="LaButti K."/>
            <person name="Andreopoulos B."/>
            <person name="Lipzen A."/>
            <person name="Chen C."/>
            <person name="Yan M."/>
            <person name="Daum C."/>
            <person name="Ng V."/>
            <person name="Clum A."/>
            <person name="Steindorff A."/>
            <person name="Ohm R.A."/>
            <person name="Martin F."/>
            <person name="Silar P."/>
            <person name="Natvig D.O."/>
            <person name="Lalanne C."/>
            <person name="Gautier V."/>
            <person name="Ament-Velasquez S.L."/>
            <person name="Kruys A."/>
            <person name="Hutchinson M.I."/>
            <person name="Powell A.J."/>
            <person name="Barry K."/>
            <person name="Miller A.N."/>
            <person name="Grigoriev I.V."/>
            <person name="Debuchy R."/>
            <person name="Gladieux P."/>
            <person name="Hiltunen Thoren M."/>
            <person name="Johannesson H."/>
        </authorList>
    </citation>
    <scope>NUCLEOTIDE SEQUENCE [LARGE SCALE GENOMIC DNA]</scope>
    <source>
        <strain evidence="5">CBS 284.82</strain>
    </source>
</reference>
<dbReference type="InterPro" id="IPR011009">
    <property type="entry name" value="Kinase-like_dom_sf"/>
</dbReference>
<evidence type="ECO:0008006" key="6">
    <source>
        <dbReference type="Google" id="ProtNLM"/>
    </source>
</evidence>
<dbReference type="PANTHER" id="PTHR48051">
    <property type="match status" value="1"/>
</dbReference>
<feature type="compositionally biased region" description="Pro residues" evidence="3">
    <location>
        <begin position="348"/>
        <end position="361"/>
    </location>
</feature>
<evidence type="ECO:0000256" key="2">
    <source>
        <dbReference type="ARBA" id="ARBA00022737"/>
    </source>
</evidence>
<dbReference type="PANTHER" id="PTHR48051:SF1">
    <property type="entry name" value="RAS SUPPRESSOR PROTEIN 1"/>
    <property type="match status" value="1"/>
</dbReference>
<dbReference type="Gene3D" id="1.10.510.10">
    <property type="entry name" value="Transferase(Phosphotransferase) domain 1"/>
    <property type="match status" value="1"/>
</dbReference>
<dbReference type="InterPro" id="IPR050216">
    <property type="entry name" value="LRR_domain-containing"/>
</dbReference>
<name>A0AAN6PFT2_9PEZI</name>
<dbReference type="Proteomes" id="UP001303115">
    <property type="component" value="Unassembled WGS sequence"/>
</dbReference>
<dbReference type="SMART" id="SM00369">
    <property type="entry name" value="LRR_TYP"/>
    <property type="match status" value="3"/>
</dbReference>
<gene>
    <name evidence="4" type="ORF">C8A01DRAFT_15943</name>
</gene>
<feature type="region of interest" description="Disordered" evidence="3">
    <location>
        <begin position="316"/>
        <end position="362"/>
    </location>
</feature>
<dbReference type="InterPro" id="IPR003591">
    <property type="entry name" value="Leu-rich_rpt_typical-subtyp"/>
</dbReference>
<proteinExistence type="predicted"/>
<evidence type="ECO:0000313" key="4">
    <source>
        <dbReference type="EMBL" id="KAK4040143.1"/>
    </source>
</evidence>
<dbReference type="InterPro" id="IPR032675">
    <property type="entry name" value="LRR_dom_sf"/>
</dbReference>